<dbReference type="InterPro" id="IPR034457">
    <property type="entry name" value="Organic_radical-activating"/>
</dbReference>
<evidence type="ECO:0000256" key="3">
    <source>
        <dbReference type="ARBA" id="ARBA00022485"/>
    </source>
</evidence>
<dbReference type="InterPro" id="IPR017896">
    <property type="entry name" value="4Fe4S_Fe-S-bd"/>
</dbReference>
<dbReference type="PANTHER" id="PTHR30352">
    <property type="entry name" value="PYRUVATE FORMATE-LYASE-ACTIVATING ENZYME"/>
    <property type="match status" value="1"/>
</dbReference>
<dbReference type="SFLD" id="SFLDS00029">
    <property type="entry name" value="Radical_SAM"/>
    <property type="match status" value="1"/>
</dbReference>
<gene>
    <name evidence="12" type="ORF">K8U72_03225</name>
</gene>
<dbReference type="InterPro" id="IPR013785">
    <property type="entry name" value="Aldolase_TIM"/>
</dbReference>
<dbReference type="GO" id="GO:0016491">
    <property type="term" value="F:oxidoreductase activity"/>
    <property type="evidence" value="ECO:0007669"/>
    <property type="project" value="UniProtKB-KW"/>
</dbReference>
<reference evidence="12" key="1">
    <citation type="journal article" date="2021" name="PeerJ">
        <title>Extensive microbial diversity within the chicken gut microbiome revealed by metagenomics and culture.</title>
        <authorList>
            <person name="Gilroy R."/>
            <person name="Ravi A."/>
            <person name="Getino M."/>
            <person name="Pursley I."/>
            <person name="Horton D.L."/>
            <person name="Alikhan N.F."/>
            <person name="Baker D."/>
            <person name="Gharbi K."/>
            <person name="Hall N."/>
            <person name="Watson M."/>
            <person name="Adriaenssens E.M."/>
            <person name="Foster-Nyarko E."/>
            <person name="Jarju S."/>
            <person name="Secka A."/>
            <person name="Antonio M."/>
            <person name="Oren A."/>
            <person name="Chaudhuri R.R."/>
            <person name="La Ragione R."/>
            <person name="Hildebrand F."/>
            <person name="Pallen M.J."/>
        </authorList>
    </citation>
    <scope>NUCLEOTIDE SEQUENCE</scope>
    <source>
        <strain evidence="12">CHK124-7917</strain>
    </source>
</reference>
<accession>A0A921GEG7</accession>
<dbReference type="RefSeq" id="WP_274958750.1">
    <property type="nucleotide sequence ID" value="NZ_DYWQ01000051.1"/>
</dbReference>
<dbReference type="Proteomes" id="UP000697330">
    <property type="component" value="Unassembled WGS sequence"/>
</dbReference>
<keyword evidence="7" id="KW-0408">Iron</keyword>
<comment type="catalytic activity">
    <reaction evidence="9">
        <text>glycyl-[protein] + reduced [flavodoxin] + S-adenosyl-L-methionine = glycin-2-yl radical-[protein] + semiquinone [flavodoxin] + 5'-deoxyadenosine + L-methionine + H(+)</text>
        <dbReference type="Rhea" id="RHEA:61976"/>
        <dbReference type="Rhea" id="RHEA-COMP:10622"/>
        <dbReference type="Rhea" id="RHEA-COMP:14480"/>
        <dbReference type="Rhea" id="RHEA-COMP:15993"/>
        <dbReference type="Rhea" id="RHEA-COMP:15994"/>
        <dbReference type="ChEBI" id="CHEBI:15378"/>
        <dbReference type="ChEBI" id="CHEBI:17319"/>
        <dbReference type="ChEBI" id="CHEBI:29947"/>
        <dbReference type="ChEBI" id="CHEBI:32722"/>
        <dbReference type="ChEBI" id="CHEBI:57618"/>
        <dbReference type="ChEBI" id="CHEBI:57844"/>
        <dbReference type="ChEBI" id="CHEBI:59789"/>
        <dbReference type="ChEBI" id="CHEBI:140311"/>
    </reaction>
</comment>
<dbReference type="SFLD" id="SFLDG01118">
    <property type="entry name" value="activating_enzymes__group_2"/>
    <property type="match status" value="1"/>
</dbReference>
<evidence type="ECO:0000256" key="9">
    <source>
        <dbReference type="ARBA" id="ARBA00047365"/>
    </source>
</evidence>
<dbReference type="NCBIfam" id="TIGR02494">
    <property type="entry name" value="PFLE_PFLC"/>
    <property type="match status" value="1"/>
</dbReference>
<evidence type="ECO:0000256" key="8">
    <source>
        <dbReference type="ARBA" id="ARBA00023014"/>
    </source>
</evidence>
<dbReference type="PROSITE" id="PS01087">
    <property type="entry name" value="RADICAL_ACTIVATING"/>
    <property type="match status" value="1"/>
</dbReference>
<dbReference type="EMBL" id="DYWQ01000051">
    <property type="protein sequence ID" value="HJF44781.1"/>
    <property type="molecule type" value="Genomic_DNA"/>
</dbReference>
<evidence type="ECO:0000313" key="12">
    <source>
        <dbReference type="EMBL" id="HJF44781.1"/>
    </source>
</evidence>
<evidence type="ECO:0000256" key="1">
    <source>
        <dbReference type="ARBA" id="ARBA00001966"/>
    </source>
</evidence>
<proteinExistence type="inferred from homology"/>
<dbReference type="PROSITE" id="PS51379">
    <property type="entry name" value="4FE4S_FER_2"/>
    <property type="match status" value="1"/>
</dbReference>
<protein>
    <submittedName>
        <fullName evidence="12">Glycyl-radical enzyme activating protein</fullName>
    </submittedName>
</protein>
<comment type="cofactor">
    <cofactor evidence="1">
        <name>[4Fe-4S] cluster</name>
        <dbReference type="ChEBI" id="CHEBI:49883"/>
    </cofactor>
</comment>
<evidence type="ECO:0000256" key="4">
    <source>
        <dbReference type="ARBA" id="ARBA00022691"/>
    </source>
</evidence>
<feature type="domain" description="Radical SAM core" evidence="11">
    <location>
        <begin position="15"/>
        <end position="299"/>
    </location>
</feature>
<keyword evidence="4" id="KW-0949">S-adenosyl-L-methionine</keyword>
<dbReference type="InterPro" id="IPR058240">
    <property type="entry name" value="rSAM_sf"/>
</dbReference>
<keyword evidence="8" id="KW-0411">Iron-sulfur</keyword>
<keyword evidence="6" id="KW-0560">Oxidoreductase</keyword>
<dbReference type="InterPro" id="IPR001989">
    <property type="entry name" value="Radical_activat_CS"/>
</dbReference>
<name>A0A921GEG7_9ACTN</name>
<dbReference type="InterPro" id="IPR007197">
    <property type="entry name" value="rSAM"/>
</dbReference>
<evidence type="ECO:0000313" key="13">
    <source>
        <dbReference type="Proteomes" id="UP000697330"/>
    </source>
</evidence>
<dbReference type="InterPro" id="IPR017900">
    <property type="entry name" value="4Fe4S_Fe_S_CS"/>
</dbReference>
<dbReference type="SUPFAM" id="SSF54862">
    <property type="entry name" value="4Fe-4S ferredoxins"/>
    <property type="match status" value="1"/>
</dbReference>
<sequence length="302" mass="33310">MQTATVFNVQKFSLDDGPGIRTVVFLKGCPLRCYWCSNPESQARAPQLEWNEKNCVGCRACLAACPGAPAAGPEEKRHVDVRAVSADSPEAEAAVAGCPGRALTVAGRTRTVEDVFEECMQDEPFYLQSGGGVTLSGGEPLTWPDFCVELLTRLREAGVDTNVETTAHVAPEVFDSVTALLDHAYIDMKHWDATAHREGTGVENDLILTNTRRAIERGLDVLVRTPVIPGFNDSTEDARRFAERLHEMGASRVQLLPFHNFGESKYDLLGRDYRLHGKVTLHPEDLEEFRQAYVDAGIDAFF</sequence>
<dbReference type="GO" id="GO:0051539">
    <property type="term" value="F:4 iron, 4 sulfur cluster binding"/>
    <property type="evidence" value="ECO:0007669"/>
    <property type="project" value="UniProtKB-KW"/>
</dbReference>
<dbReference type="Pfam" id="PF04055">
    <property type="entry name" value="Radical_SAM"/>
    <property type="match status" value="1"/>
</dbReference>
<evidence type="ECO:0000256" key="2">
    <source>
        <dbReference type="ARBA" id="ARBA00009777"/>
    </source>
</evidence>
<dbReference type="SUPFAM" id="SSF102114">
    <property type="entry name" value="Radical SAM enzymes"/>
    <property type="match status" value="1"/>
</dbReference>
<feature type="domain" description="4Fe-4S ferredoxin-type" evidence="10">
    <location>
        <begin position="46"/>
        <end position="74"/>
    </location>
</feature>
<evidence type="ECO:0000256" key="6">
    <source>
        <dbReference type="ARBA" id="ARBA00023002"/>
    </source>
</evidence>
<dbReference type="SFLD" id="SFLDG01066">
    <property type="entry name" value="organic_radical-activating_enz"/>
    <property type="match status" value="1"/>
</dbReference>
<dbReference type="PROSITE" id="PS00198">
    <property type="entry name" value="4FE4S_FER_1"/>
    <property type="match status" value="1"/>
</dbReference>
<keyword evidence="5" id="KW-0479">Metal-binding</keyword>
<dbReference type="CDD" id="cd01335">
    <property type="entry name" value="Radical_SAM"/>
    <property type="match status" value="1"/>
</dbReference>
<dbReference type="PROSITE" id="PS51918">
    <property type="entry name" value="RADICAL_SAM"/>
    <property type="match status" value="1"/>
</dbReference>
<organism evidence="12 13">
    <name type="scientific">Thermophilibacter provencensis</name>
    <dbReference type="NCBI Taxonomy" id="1852386"/>
    <lineage>
        <taxon>Bacteria</taxon>
        <taxon>Bacillati</taxon>
        <taxon>Actinomycetota</taxon>
        <taxon>Coriobacteriia</taxon>
        <taxon>Coriobacteriales</taxon>
        <taxon>Atopobiaceae</taxon>
        <taxon>Thermophilibacter</taxon>
    </lineage>
</organism>
<dbReference type="AlphaFoldDB" id="A0A921GEG7"/>
<dbReference type="Gene3D" id="3.20.20.70">
    <property type="entry name" value="Aldolase class I"/>
    <property type="match status" value="1"/>
</dbReference>
<evidence type="ECO:0000256" key="7">
    <source>
        <dbReference type="ARBA" id="ARBA00023004"/>
    </source>
</evidence>
<comment type="caution">
    <text evidence="12">The sequence shown here is derived from an EMBL/GenBank/DDBJ whole genome shotgun (WGS) entry which is preliminary data.</text>
</comment>
<keyword evidence="3" id="KW-0004">4Fe-4S</keyword>
<dbReference type="InterPro" id="IPR012839">
    <property type="entry name" value="Organic_radical_activase"/>
</dbReference>
<evidence type="ECO:0000256" key="5">
    <source>
        <dbReference type="ARBA" id="ARBA00022723"/>
    </source>
</evidence>
<evidence type="ECO:0000259" key="10">
    <source>
        <dbReference type="PROSITE" id="PS51379"/>
    </source>
</evidence>
<dbReference type="GO" id="GO:0046872">
    <property type="term" value="F:metal ion binding"/>
    <property type="evidence" value="ECO:0007669"/>
    <property type="project" value="UniProtKB-KW"/>
</dbReference>
<reference evidence="12" key="2">
    <citation type="submission" date="2021-09" db="EMBL/GenBank/DDBJ databases">
        <authorList>
            <person name="Gilroy R."/>
        </authorList>
    </citation>
    <scope>NUCLEOTIDE SEQUENCE</scope>
    <source>
        <strain evidence="12">CHK124-7917</strain>
    </source>
</reference>
<comment type="similarity">
    <text evidence="2">Belongs to the organic radical-activating enzymes family.</text>
</comment>
<dbReference type="InterPro" id="IPR040074">
    <property type="entry name" value="BssD/PflA/YjjW"/>
</dbReference>
<evidence type="ECO:0000259" key="11">
    <source>
        <dbReference type="PROSITE" id="PS51918"/>
    </source>
</evidence>
<dbReference type="PIRSF" id="PIRSF000371">
    <property type="entry name" value="PFL_act_enz"/>
    <property type="match status" value="1"/>
</dbReference>
<dbReference type="PANTHER" id="PTHR30352:SF4">
    <property type="entry name" value="PYRUVATE FORMATE-LYASE 2-ACTIVATING ENZYME"/>
    <property type="match status" value="1"/>
</dbReference>